<evidence type="ECO:0000313" key="2">
    <source>
        <dbReference type="EMBL" id="KAG2490418.1"/>
    </source>
</evidence>
<dbReference type="EMBL" id="JAEHOE010000061">
    <property type="protein sequence ID" value="KAG2490418.1"/>
    <property type="molecule type" value="Genomic_DNA"/>
</dbReference>
<feature type="region of interest" description="Disordered" evidence="1">
    <location>
        <begin position="327"/>
        <end position="409"/>
    </location>
</feature>
<feature type="compositionally biased region" description="Low complexity" evidence="1">
    <location>
        <begin position="255"/>
        <end position="266"/>
    </location>
</feature>
<proteinExistence type="predicted"/>
<keyword evidence="3" id="KW-1185">Reference proteome</keyword>
<organism evidence="2 3">
    <name type="scientific">Edaphochlamys debaryana</name>
    <dbReference type="NCBI Taxonomy" id="47281"/>
    <lineage>
        <taxon>Eukaryota</taxon>
        <taxon>Viridiplantae</taxon>
        <taxon>Chlorophyta</taxon>
        <taxon>core chlorophytes</taxon>
        <taxon>Chlorophyceae</taxon>
        <taxon>CS clade</taxon>
        <taxon>Chlamydomonadales</taxon>
        <taxon>Chlamydomonadales incertae sedis</taxon>
        <taxon>Edaphochlamys</taxon>
    </lineage>
</organism>
<accession>A0A835XWP9</accession>
<feature type="compositionally biased region" description="Low complexity" evidence="1">
    <location>
        <begin position="337"/>
        <end position="355"/>
    </location>
</feature>
<feature type="region of interest" description="Disordered" evidence="1">
    <location>
        <begin position="241"/>
        <end position="266"/>
    </location>
</feature>
<reference evidence="2" key="1">
    <citation type="journal article" date="2020" name="bioRxiv">
        <title>Comparative genomics of Chlamydomonas.</title>
        <authorList>
            <person name="Craig R.J."/>
            <person name="Hasan A.R."/>
            <person name="Ness R.W."/>
            <person name="Keightley P.D."/>
        </authorList>
    </citation>
    <scope>NUCLEOTIDE SEQUENCE</scope>
    <source>
        <strain evidence="2">CCAP 11/70</strain>
    </source>
</reference>
<name>A0A835XWP9_9CHLO</name>
<protein>
    <submittedName>
        <fullName evidence="2">Uncharacterized protein</fullName>
    </submittedName>
</protein>
<feature type="compositionally biased region" description="Basic and acidic residues" evidence="1">
    <location>
        <begin position="369"/>
        <end position="378"/>
    </location>
</feature>
<evidence type="ECO:0000313" key="3">
    <source>
        <dbReference type="Proteomes" id="UP000612055"/>
    </source>
</evidence>
<evidence type="ECO:0000256" key="1">
    <source>
        <dbReference type="SAM" id="MobiDB-lite"/>
    </source>
</evidence>
<dbReference type="Proteomes" id="UP000612055">
    <property type="component" value="Unassembled WGS sequence"/>
</dbReference>
<sequence>MDAFADAAAPGAPAGPAPAGPALAPAIPLTPEQVATIVSTIVRNLPQQPQTGSKPPPKLPRHLTDFNPARHGAHKILSWLCSVQHYLSNSDNPVFGALQGLCAHLRDTLSASDKTQPKTWEDLQDLLLKHCANPDIILATARALRRLRLHDNILEYISLYRQHDSLIGNERSEFDRVFNFCEGLDSKYRKKVYSNGRPATLEDAINICVNVHTSNTVAAFSPSHKDIKAADFMDTSAAARAMSRPWPHNRRRGARSPSRSPPASLSAILPLPRNVKCIGVEPESLSRRLASNRCGQCGSDSHKKYDCRVLAAKIAANPNLMHKYGLARRSGSRDSRASALSDRSSSSRPASFSSRHPSRSPDGRSSASPDHRSSDRKPTPYASRSNSRDSRPSFDRSNQRRGRSPGARR</sequence>
<feature type="compositionally biased region" description="Basic residues" evidence="1">
    <location>
        <begin position="399"/>
        <end position="409"/>
    </location>
</feature>
<dbReference type="AlphaFoldDB" id="A0A835XWP9"/>
<gene>
    <name evidence="2" type="ORF">HYH03_011054</name>
</gene>
<comment type="caution">
    <text evidence="2">The sequence shown here is derived from an EMBL/GenBank/DDBJ whole genome shotgun (WGS) entry which is preliminary data.</text>
</comment>
<feature type="compositionally biased region" description="Basic and acidic residues" evidence="1">
    <location>
        <begin position="386"/>
        <end position="398"/>
    </location>
</feature>